<dbReference type="PANTHER" id="PTHR11358">
    <property type="entry name" value="ARGINASE/AGMATINASE"/>
    <property type="match status" value="1"/>
</dbReference>
<evidence type="ECO:0000256" key="2">
    <source>
        <dbReference type="ARBA" id="ARBA00022723"/>
    </source>
</evidence>
<evidence type="ECO:0000256" key="1">
    <source>
        <dbReference type="ARBA" id="ARBA00009227"/>
    </source>
</evidence>
<dbReference type="PROSITE" id="PS01053">
    <property type="entry name" value="ARGINASE_1"/>
    <property type="match status" value="1"/>
</dbReference>
<reference evidence="5 6" key="1">
    <citation type="submission" date="2017-01" db="EMBL/GenBank/DDBJ databases">
        <authorList>
            <person name="Varghese N."/>
            <person name="Submissions S."/>
        </authorList>
    </citation>
    <scope>NUCLEOTIDE SEQUENCE [LARGE SCALE GENOMIC DNA]</scope>
    <source>
        <strain evidence="5 6">RUG2-6</strain>
    </source>
</reference>
<dbReference type="InterPro" id="IPR006035">
    <property type="entry name" value="Ureohydrolase"/>
</dbReference>
<dbReference type="EMBL" id="FTMX01000017">
    <property type="protein sequence ID" value="SIS12976.1"/>
    <property type="molecule type" value="Genomic_DNA"/>
</dbReference>
<dbReference type="GO" id="GO:0008783">
    <property type="term" value="F:agmatinase activity"/>
    <property type="evidence" value="ECO:0007669"/>
    <property type="project" value="TreeGrafter"/>
</dbReference>
<gene>
    <name evidence="5" type="ORF">SAMN05878482_1173</name>
</gene>
<accession>A0A9X8WNJ0</accession>
<protein>
    <submittedName>
        <fullName evidence="5">Arginase family protein</fullName>
    </submittedName>
</protein>
<dbReference type="Proteomes" id="UP000185829">
    <property type="component" value="Unassembled WGS sequence"/>
</dbReference>
<dbReference type="Pfam" id="PF00491">
    <property type="entry name" value="Arginase"/>
    <property type="match status" value="1"/>
</dbReference>
<comment type="similarity">
    <text evidence="1">Belongs to the arginase family. Agmatinase subfamily.</text>
</comment>
<name>A0A9X8WNJ0_9BACI</name>
<dbReference type="AlphaFoldDB" id="A0A9X8WNJ0"/>
<keyword evidence="3 4" id="KW-0378">Hydrolase</keyword>
<evidence type="ECO:0000256" key="4">
    <source>
        <dbReference type="RuleBase" id="RU003684"/>
    </source>
</evidence>
<dbReference type="PROSITE" id="PS51409">
    <property type="entry name" value="ARGINASE_2"/>
    <property type="match status" value="1"/>
</dbReference>
<evidence type="ECO:0000313" key="6">
    <source>
        <dbReference type="Proteomes" id="UP000185829"/>
    </source>
</evidence>
<dbReference type="GO" id="GO:0033389">
    <property type="term" value="P:putrescine biosynthetic process from arginine, via agmatine"/>
    <property type="evidence" value="ECO:0007669"/>
    <property type="project" value="TreeGrafter"/>
</dbReference>
<comment type="caution">
    <text evidence="5">The sequence shown here is derived from an EMBL/GenBank/DDBJ whole genome shotgun (WGS) entry which is preliminary data.</text>
</comment>
<dbReference type="PANTHER" id="PTHR11358:SF26">
    <property type="entry name" value="GUANIDINO ACID HYDROLASE, MITOCHONDRIAL"/>
    <property type="match status" value="1"/>
</dbReference>
<dbReference type="GO" id="GO:0046872">
    <property type="term" value="F:metal ion binding"/>
    <property type="evidence" value="ECO:0007669"/>
    <property type="project" value="UniProtKB-KW"/>
</dbReference>
<dbReference type="InterPro" id="IPR023696">
    <property type="entry name" value="Ureohydrolase_dom_sf"/>
</dbReference>
<keyword evidence="2" id="KW-0479">Metal-binding</keyword>
<sequence length="95" mass="10710">MDRFENIYITIDIDSLDPAHAPGTGTPQFGGLDSRELLDLLYGLFELPIIGFDVVEVSPKLDNSSLAVFAARKLITECWGHHLRKNKEIRGKERK</sequence>
<evidence type="ECO:0000256" key="3">
    <source>
        <dbReference type="ARBA" id="ARBA00022801"/>
    </source>
</evidence>
<proteinExistence type="inferred from homology"/>
<evidence type="ECO:0000313" key="5">
    <source>
        <dbReference type="EMBL" id="SIS12976.1"/>
    </source>
</evidence>
<dbReference type="SUPFAM" id="SSF52768">
    <property type="entry name" value="Arginase/deacetylase"/>
    <property type="match status" value="1"/>
</dbReference>
<dbReference type="Gene3D" id="3.40.800.10">
    <property type="entry name" value="Ureohydrolase domain"/>
    <property type="match status" value="1"/>
</dbReference>
<dbReference type="InterPro" id="IPR020855">
    <property type="entry name" value="Ureohydrolase_Mn_BS"/>
</dbReference>
<organism evidence="5 6">
    <name type="scientific">Peribacillus simplex</name>
    <dbReference type="NCBI Taxonomy" id="1478"/>
    <lineage>
        <taxon>Bacteria</taxon>
        <taxon>Bacillati</taxon>
        <taxon>Bacillota</taxon>
        <taxon>Bacilli</taxon>
        <taxon>Bacillales</taxon>
        <taxon>Bacillaceae</taxon>
        <taxon>Peribacillus</taxon>
    </lineage>
</organism>